<dbReference type="InterPro" id="IPR030378">
    <property type="entry name" value="G_CP_dom"/>
</dbReference>
<dbReference type="InterPro" id="IPR016478">
    <property type="entry name" value="GTPase_MTG1"/>
</dbReference>
<dbReference type="PANTHER" id="PTHR45782">
    <property type="entry name" value="MITOCHONDRIAL RIBOSOME-ASSOCIATED GTPASE 1"/>
    <property type="match status" value="1"/>
</dbReference>
<sequence length="288" mass="31790">MSSIQWYPGHMTKARRQVTADLAKVDVVMELLDARIPLSSRNPDIDKLIGTKARIVLLNKADLANSSATKEFVDYFAQHNIKAIAVEASTGKGFKLIVPAVESACKALLERWKQKGMRPRPFRAMVVGIPNVGKSSVINRLAGARKTVTANRPGVTRGQQWVKVSDKLELLDTPGILWPKFDDPLVGLKLASTGAVSDLVTNIEEIAFFALQEVDKRNAAILQERYHLDSHTVPTEEWLDKISRRFGFLVSGGKADLVKGSKQILQDFRAGKLGKFTLDSSLSLNNEV</sequence>
<feature type="binding site" evidence="5">
    <location>
        <position position="175"/>
    </location>
    <ligand>
        <name>GTP</name>
        <dbReference type="ChEBI" id="CHEBI:37565"/>
    </ligand>
</feature>
<dbReference type="AlphaFoldDB" id="A0A5Q2MZE3"/>
<evidence type="ECO:0000259" key="6">
    <source>
        <dbReference type="PROSITE" id="PS51721"/>
    </source>
</evidence>
<keyword evidence="3 4" id="KW-0342">GTP-binding</keyword>
<evidence type="ECO:0000256" key="2">
    <source>
        <dbReference type="ARBA" id="ARBA00022741"/>
    </source>
</evidence>
<keyword evidence="8" id="KW-1185">Reference proteome</keyword>
<organism evidence="7 8">
    <name type="scientific">Heliorestis convoluta</name>
    <dbReference type="NCBI Taxonomy" id="356322"/>
    <lineage>
        <taxon>Bacteria</taxon>
        <taxon>Bacillati</taxon>
        <taxon>Bacillota</taxon>
        <taxon>Clostridia</taxon>
        <taxon>Eubacteriales</taxon>
        <taxon>Heliobacteriaceae</taxon>
        <taxon>Heliorestis</taxon>
    </lineage>
</organism>
<evidence type="ECO:0000313" key="8">
    <source>
        <dbReference type="Proteomes" id="UP000366051"/>
    </source>
</evidence>
<dbReference type="Gene3D" id="1.10.1580.10">
    <property type="match status" value="1"/>
</dbReference>
<dbReference type="OrthoDB" id="9779790at2"/>
<dbReference type="InterPro" id="IPR023179">
    <property type="entry name" value="GTP-bd_ortho_bundle_sf"/>
</dbReference>
<evidence type="ECO:0000313" key="7">
    <source>
        <dbReference type="EMBL" id="QGG48138.1"/>
    </source>
</evidence>
<dbReference type="RefSeq" id="WP_153725388.1">
    <property type="nucleotide sequence ID" value="NZ_CP045875.1"/>
</dbReference>
<accession>A0A5Q2MZE3</accession>
<proteinExistence type="inferred from homology"/>
<dbReference type="Gene3D" id="3.40.50.300">
    <property type="entry name" value="P-loop containing nucleotide triphosphate hydrolases"/>
    <property type="match status" value="1"/>
</dbReference>
<dbReference type="Pfam" id="PF01926">
    <property type="entry name" value="MMR_HSR1"/>
    <property type="match status" value="1"/>
</dbReference>
<evidence type="ECO:0000256" key="1">
    <source>
        <dbReference type="ARBA" id="ARBA00014898"/>
    </source>
</evidence>
<evidence type="ECO:0000256" key="5">
    <source>
        <dbReference type="PIRSR" id="PIRSR006230-1"/>
    </source>
</evidence>
<evidence type="ECO:0000256" key="4">
    <source>
        <dbReference type="PIRNR" id="PIRNR006230"/>
    </source>
</evidence>
<evidence type="ECO:0000256" key="3">
    <source>
        <dbReference type="ARBA" id="ARBA00023134"/>
    </source>
</evidence>
<keyword evidence="2 4" id="KW-0547">Nucleotide-binding</keyword>
<dbReference type="PROSITE" id="PS51721">
    <property type="entry name" value="G_CP"/>
    <property type="match status" value="1"/>
</dbReference>
<feature type="domain" description="CP-type G" evidence="6">
    <location>
        <begin position="11"/>
        <end position="179"/>
    </location>
</feature>
<feature type="binding site" evidence="5">
    <location>
        <begin position="59"/>
        <end position="62"/>
    </location>
    <ligand>
        <name>GTP</name>
        <dbReference type="ChEBI" id="CHEBI:37565"/>
    </ligand>
</feature>
<dbReference type="Proteomes" id="UP000366051">
    <property type="component" value="Chromosome"/>
</dbReference>
<dbReference type="FunFam" id="3.40.50.300:FF:000590">
    <property type="entry name" value="Ribosome biogenesis GTPase A"/>
    <property type="match status" value="1"/>
</dbReference>
<keyword evidence="4" id="KW-0963">Cytoplasm</keyword>
<dbReference type="InterPro" id="IPR006073">
    <property type="entry name" value="GTP-bd"/>
</dbReference>
<dbReference type="GO" id="GO:0003924">
    <property type="term" value="F:GTPase activity"/>
    <property type="evidence" value="ECO:0007669"/>
    <property type="project" value="TreeGrafter"/>
</dbReference>
<dbReference type="EMBL" id="CP045875">
    <property type="protein sequence ID" value="QGG48138.1"/>
    <property type="molecule type" value="Genomic_DNA"/>
</dbReference>
<dbReference type="GO" id="GO:0005737">
    <property type="term" value="C:cytoplasm"/>
    <property type="evidence" value="ECO:0007669"/>
    <property type="project" value="UniProtKB-SubCell"/>
</dbReference>
<protein>
    <recommendedName>
        <fullName evidence="1 4">Ribosome biogenesis GTPase A</fullName>
    </recommendedName>
</protein>
<dbReference type="NCBIfam" id="TIGR03596">
    <property type="entry name" value="GTPase_YlqF"/>
    <property type="match status" value="1"/>
</dbReference>
<dbReference type="PIRSF" id="PIRSF006230">
    <property type="entry name" value="MG442"/>
    <property type="match status" value="1"/>
</dbReference>
<reference evidence="8" key="1">
    <citation type="submission" date="2019-11" db="EMBL/GenBank/DDBJ databases">
        <title>Genome sequence of Heliorestis convoluta strain HH, an alkaliphilic and minimalistic phototrophic bacterium from a soda lake in Egypt.</title>
        <authorList>
            <person name="Dewey E.D."/>
            <person name="Stokes L.M."/>
            <person name="Burchell B.M."/>
            <person name="Shaffer K.N."/>
            <person name="Huntington A.M."/>
            <person name="Baker J.M."/>
            <person name="Nadendla S."/>
            <person name="Giglio M.G."/>
            <person name="Touchman J.W."/>
            <person name="Blankenship R.E."/>
            <person name="Madigan M.T."/>
            <person name="Sattley W.M."/>
        </authorList>
    </citation>
    <scope>NUCLEOTIDE SEQUENCE [LARGE SCALE GENOMIC DNA]</scope>
    <source>
        <strain evidence="8">HH</strain>
    </source>
</reference>
<gene>
    <name evidence="7" type="primary">ylqF</name>
    <name evidence="7" type="ORF">FTV88_2040</name>
</gene>
<comment type="subcellular location">
    <subcellularLocation>
        <location evidence="4">Cytoplasm</location>
    </subcellularLocation>
</comment>
<dbReference type="GO" id="GO:0006412">
    <property type="term" value="P:translation"/>
    <property type="evidence" value="ECO:0007669"/>
    <property type="project" value="TreeGrafter"/>
</dbReference>
<comment type="similarity">
    <text evidence="4">Belongs to the TRAFAC class YlqF/YawG GTPase family. MTG1 subfamily.</text>
</comment>
<dbReference type="CDD" id="cd01856">
    <property type="entry name" value="YlqF"/>
    <property type="match status" value="1"/>
</dbReference>
<dbReference type="PANTHER" id="PTHR45782:SF4">
    <property type="entry name" value="MITOCHONDRIAL RIBOSOME-ASSOCIATED GTPASE 1"/>
    <property type="match status" value="1"/>
</dbReference>
<dbReference type="InterPro" id="IPR019991">
    <property type="entry name" value="GTP-bd_ribosome_bgen"/>
</dbReference>
<dbReference type="GO" id="GO:0005525">
    <property type="term" value="F:GTP binding"/>
    <property type="evidence" value="ECO:0007669"/>
    <property type="project" value="UniProtKB-KW"/>
</dbReference>
<comment type="function">
    <text evidence="4">Required for a late step of 50S ribosomal subunit assembly. Has GTPase activity.</text>
</comment>
<dbReference type="InterPro" id="IPR027417">
    <property type="entry name" value="P-loop_NTPase"/>
</dbReference>
<dbReference type="KEGG" id="hcv:FTV88_2040"/>
<dbReference type="SUPFAM" id="SSF52540">
    <property type="entry name" value="P-loop containing nucleoside triphosphate hydrolases"/>
    <property type="match status" value="1"/>
</dbReference>
<name>A0A5Q2MZE3_9FIRM</name>
<feature type="binding site" evidence="5">
    <location>
        <begin position="131"/>
        <end position="136"/>
    </location>
    <ligand>
        <name>GTP</name>
        <dbReference type="ChEBI" id="CHEBI:37565"/>
    </ligand>
</feature>